<reference evidence="1 2" key="1">
    <citation type="submission" date="2013-08" db="EMBL/GenBank/DDBJ databases">
        <authorList>
            <person name="Weinstock G."/>
            <person name="Sodergren E."/>
            <person name="Wylie T."/>
            <person name="Fulton L."/>
            <person name="Fulton R."/>
            <person name="Fronick C."/>
            <person name="O'Laughlin M."/>
            <person name="Godfrey J."/>
            <person name="Miner T."/>
            <person name="Herter B."/>
            <person name="Appelbaum E."/>
            <person name="Cordes M."/>
            <person name="Lek S."/>
            <person name="Wollam A."/>
            <person name="Pepin K.H."/>
            <person name="Palsikar V.B."/>
            <person name="Mitreva M."/>
            <person name="Wilson R.K."/>
        </authorList>
    </citation>
    <scope>NUCLEOTIDE SEQUENCE [LARGE SCALE GENOMIC DNA]</scope>
    <source>
        <strain evidence="1 2">F0041</strain>
    </source>
</reference>
<proteinExistence type="predicted"/>
<dbReference type="EMBL" id="AWSV01000039">
    <property type="protein sequence ID" value="ERI88365.1"/>
    <property type="molecule type" value="Genomic_DNA"/>
</dbReference>
<name>U2CUY5_9BACE</name>
<sequence>MLRSSAYPESMLRLLLFFNEIRVRRYAHFPVFMSESINIVNT</sequence>
<dbReference type="PATRIC" id="fig|1321819.3.peg.530"/>
<evidence type="ECO:0000313" key="2">
    <source>
        <dbReference type="Proteomes" id="UP000016496"/>
    </source>
</evidence>
<evidence type="ECO:0000313" key="1">
    <source>
        <dbReference type="EMBL" id="ERI88365.1"/>
    </source>
</evidence>
<dbReference type="AlphaFoldDB" id="U2CUY5"/>
<accession>U2CUY5</accession>
<dbReference type="Proteomes" id="UP000016496">
    <property type="component" value="Unassembled WGS sequence"/>
</dbReference>
<dbReference type="HOGENOM" id="CLU_3247474_0_0_10"/>
<comment type="caution">
    <text evidence="1">The sequence shown here is derived from an EMBL/GenBank/DDBJ whole genome shotgun (WGS) entry which is preliminary data.</text>
</comment>
<organism evidence="1 2">
    <name type="scientific">Bacteroides pyogenes F0041</name>
    <dbReference type="NCBI Taxonomy" id="1321819"/>
    <lineage>
        <taxon>Bacteria</taxon>
        <taxon>Pseudomonadati</taxon>
        <taxon>Bacteroidota</taxon>
        <taxon>Bacteroidia</taxon>
        <taxon>Bacteroidales</taxon>
        <taxon>Bacteroidaceae</taxon>
        <taxon>Bacteroides</taxon>
    </lineage>
</organism>
<gene>
    <name evidence="1" type="ORF">HMPREF1981_00566</name>
</gene>
<protein>
    <submittedName>
        <fullName evidence="1">Uncharacterized protein</fullName>
    </submittedName>
</protein>